<reference evidence="1" key="1">
    <citation type="submission" date="2020-10" db="EMBL/GenBank/DDBJ databases">
        <authorList>
            <person name="Lu T."/>
            <person name="Wang Q."/>
            <person name="Han X."/>
        </authorList>
    </citation>
    <scope>NUCLEOTIDE SEQUENCE</scope>
    <source>
        <strain evidence="1">WQ 117</strain>
    </source>
</reference>
<dbReference type="Proteomes" id="UP000608754">
    <property type="component" value="Unassembled WGS sequence"/>
</dbReference>
<proteinExistence type="predicted"/>
<sequence length="52" mass="5775">MSKQENKFAEIVKDLEVVETAKSGELKGGFQALEKEDANDGIIINVYQCSTR</sequence>
<dbReference type="RefSeq" id="WP_194183882.1">
    <property type="nucleotide sequence ID" value="NZ_JADGIK010000013.1"/>
</dbReference>
<protein>
    <submittedName>
        <fullName evidence="1">Uncharacterized protein</fullName>
    </submittedName>
</protein>
<comment type="caution">
    <text evidence="1">The sequence shown here is derived from an EMBL/GenBank/DDBJ whole genome shotgun (WGS) entry which is preliminary data.</text>
</comment>
<keyword evidence="2" id="KW-1185">Reference proteome</keyword>
<dbReference type="EMBL" id="JADGIK010000013">
    <property type="protein sequence ID" value="MBF0598297.1"/>
    <property type="molecule type" value="Genomic_DNA"/>
</dbReference>
<dbReference type="AlphaFoldDB" id="A0A8J7FPF5"/>
<gene>
    <name evidence="1" type="ORF">IM532_12740</name>
</gene>
<evidence type="ECO:0000313" key="1">
    <source>
        <dbReference type="EMBL" id="MBF0598297.1"/>
    </source>
</evidence>
<evidence type="ECO:0000313" key="2">
    <source>
        <dbReference type="Proteomes" id="UP000608754"/>
    </source>
</evidence>
<name>A0A8J7FPF5_9FLAO</name>
<accession>A0A8J7FPF5</accession>
<organism evidence="1 2">
    <name type="scientific">Faecalibacter rhinopitheci</name>
    <dbReference type="NCBI Taxonomy" id="2779678"/>
    <lineage>
        <taxon>Bacteria</taxon>
        <taxon>Pseudomonadati</taxon>
        <taxon>Bacteroidota</taxon>
        <taxon>Flavobacteriia</taxon>
        <taxon>Flavobacteriales</taxon>
        <taxon>Weeksellaceae</taxon>
        <taxon>Faecalibacter</taxon>
    </lineage>
</organism>